<dbReference type="AlphaFoldDB" id="A0AAD3CMW8"/>
<dbReference type="PANTHER" id="PTHR45964:SF5">
    <property type="entry name" value="WSCD FAMILY MEMBER CG9164"/>
    <property type="match status" value="1"/>
</dbReference>
<comment type="similarity">
    <text evidence="1">Belongs to the WSCD family.</text>
</comment>
<reference evidence="2 3" key="1">
    <citation type="journal article" date="2021" name="Sci. Rep.">
        <title>The genome of the diatom Chaetoceros tenuissimus carries an ancient integrated fragment of an extant virus.</title>
        <authorList>
            <person name="Hongo Y."/>
            <person name="Kimura K."/>
            <person name="Takaki Y."/>
            <person name="Yoshida Y."/>
            <person name="Baba S."/>
            <person name="Kobayashi G."/>
            <person name="Nagasaki K."/>
            <person name="Hano T."/>
            <person name="Tomaru Y."/>
        </authorList>
    </citation>
    <scope>NUCLEOTIDE SEQUENCE [LARGE SCALE GENOMIC DNA]</scope>
    <source>
        <strain evidence="2 3">NIES-3715</strain>
    </source>
</reference>
<organism evidence="2 3">
    <name type="scientific">Chaetoceros tenuissimus</name>
    <dbReference type="NCBI Taxonomy" id="426638"/>
    <lineage>
        <taxon>Eukaryota</taxon>
        <taxon>Sar</taxon>
        <taxon>Stramenopiles</taxon>
        <taxon>Ochrophyta</taxon>
        <taxon>Bacillariophyta</taxon>
        <taxon>Coscinodiscophyceae</taxon>
        <taxon>Chaetocerotophycidae</taxon>
        <taxon>Chaetocerotales</taxon>
        <taxon>Chaetocerotaceae</taxon>
        <taxon>Chaetoceros</taxon>
    </lineage>
</organism>
<dbReference type="PANTHER" id="PTHR45964">
    <property type="entry name" value="WSCD FAMILY MEMBER CG9164"/>
    <property type="match status" value="1"/>
</dbReference>
<dbReference type="Proteomes" id="UP001054902">
    <property type="component" value="Unassembled WGS sequence"/>
</dbReference>
<evidence type="ECO:0000313" key="3">
    <source>
        <dbReference type="Proteomes" id="UP001054902"/>
    </source>
</evidence>
<dbReference type="InterPro" id="IPR051589">
    <property type="entry name" value="Sialate-O-sulfotransferase"/>
</dbReference>
<keyword evidence="3" id="KW-1185">Reference proteome</keyword>
<dbReference type="SUPFAM" id="SSF52540">
    <property type="entry name" value="P-loop containing nucleoside triphosphate hydrolases"/>
    <property type="match status" value="2"/>
</dbReference>
<evidence type="ECO:0008006" key="4">
    <source>
        <dbReference type="Google" id="ProtNLM"/>
    </source>
</evidence>
<protein>
    <recommendedName>
        <fullName evidence="4">Sulfotransferase domain-containing protein</fullName>
    </recommendedName>
</protein>
<comment type="caution">
    <text evidence="2">The sequence shown here is derived from an EMBL/GenBank/DDBJ whole genome shotgun (WGS) entry which is preliminary data.</text>
</comment>
<gene>
    <name evidence="2" type="ORF">CTEN210_05403</name>
</gene>
<sequence length="613" mass="70887">MALTVFLLILPQTFIKTREKLHEILPVGGELKEYKEFHEMIESGTDTSTPFGNCKIHQPRHPQEPLNPIMVATFPGSSSDLMRLLIETMTGTWTGARTFRDDVIAIKTHFPVYDNHINMKQLLTELKGDPARVILILKDPMYSIKAFYDYIRLTSEQRGDPPPEEWTEWCEMNFDSHIEKWEIFTKFWLSHPVIEEGNKHVVVYESLVDPKSGVQEATDIMDFMKRVTRIAEDRSSEISCLWSRVVQFNVKADEPAPRRRLQTYNIGNDMTKAEASPRRILRRNASNVETDSKNNLYTFVQLNKIAGILTQLIDELSLEDHVLQALLKYRMSALESMKNLMNDDPVLVSNSHGTCMVTTPQYEPMIPMFQASYPGSGSEMMRDLLSAITGVKTAETKRRNDVVAVKTFFPYRSFDIHPSFLNSDMKKLVLLVRYPLHAISSNFNHIYWKQNHLQAHSVQPPKEAWEDYRDAHFDEELDAWIEHTEYWISHFKGLNRLVISYESLTNEETGPQDAMRLSLFIRSIYNEGTLNPAPVFTLPCLWFRAVRILDESNSDMFQDSSNHSGGVYRPAFTTIQLEKTATKLNSLLTKMKNEKRIAPILQSYWEHTVNQIH</sequence>
<evidence type="ECO:0000313" key="2">
    <source>
        <dbReference type="EMBL" id="GFH48927.1"/>
    </source>
</evidence>
<name>A0AAD3CMW8_9STRA</name>
<proteinExistence type="inferred from homology"/>
<dbReference type="EMBL" id="BLLK01000029">
    <property type="protein sequence ID" value="GFH48927.1"/>
    <property type="molecule type" value="Genomic_DNA"/>
</dbReference>
<accession>A0AAD3CMW8</accession>
<dbReference type="InterPro" id="IPR027417">
    <property type="entry name" value="P-loop_NTPase"/>
</dbReference>
<dbReference type="Gene3D" id="3.40.50.300">
    <property type="entry name" value="P-loop containing nucleotide triphosphate hydrolases"/>
    <property type="match status" value="2"/>
</dbReference>
<evidence type="ECO:0000256" key="1">
    <source>
        <dbReference type="ARBA" id="ARBA00010236"/>
    </source>
</evidence>